<accession>A0ABT4IBR8</accession>
<dbReference type="InterPro" id="IPR050289">
    <property type="entry name" value="TorD/DmsD_chaperones"/>
</dbReference>
<dbReference type="Pfam" id="PF02613">
    <property type="entry name" value="Nitrate_red_del"/>
    <property type="match status" value="1"/>
</dbReference>
<dbReference type="SUPFAM" id="SSF89155">
    <property type="entry name" value="TorD-like"/>
    <property type="match status" value="1"/>
</dbReference>
<sequence>MTDTATLDAFAEAFGVLGRLHLAPAAAEDMEGVVALLDQWPLLHAPAADPHDPALARALEALRRSRDIGETAEQARRDHDRLYGRTAAATVPPFESVHRGEEGLVFDTQTLQVRRAYRAAGLQAPRLNREPDDHIGLELDFVARCCRRAVEARERGEDALADAHLTAAARFTAEHLGTWAPAMLQAAARAADTRWMRGLALLTAAALGQWTRMLGIHVVGVEARTGHRRRRVRRGEGR</sequence>
<name>A0ABT4IBR8_9ACTO</name>
<dbReference type="Gene3D" id="1.10.3480.10">
    <property type="entry name" value="TorD-like"/>
    <property type="match status" value="1"/>
</dbReference>
<dbReference type="InterPro" id="IPR020945">
    <property type="entry name" value="DMSO/NO3_reduct_chaperone"/>
</dbReference>
<dbReference type="PANTHER" id="PTHR34227:SF1">
    <property type="entry name" value="DIMETHYL SULFOXIDE REDUCTASE CHAPERONE-RELATED"/>
    <property type="match status" value="1"/>
</dbReference>
<gene>
    <name evidence="2" type="ORF">OHJ16_11385</name>
</gene>
<reference evidence="2" key="1">
    <citation type="submission" date="2022-10" db="EMBL/GenBank/DDBJ databases">
        <title>Genome sequence of Actinomyces israelii ATCC 10048.</title>
        <authorList>
            <person name="Watt R.M."/>
            <person name="Tong W.M."/>
        </authorList>
    </citation>
    <scope>NUCLEOTIDE SEQUENCE</scope>
    <source>
        <strain evidence="2">ATCC 10048</strain>
    </source>
</reference>
<keyword evidence="1" id="KW-0143">Chaperone</keyword>
<dbReference type="Proteomes" id="UP001072034">
    <property type="component" value="Unassembled WGS sequence"/>
</dbReference>
<dbReference type="EMBL" id="JAPTMY010000026">
    <property type="protein sequence ID" value="MCZ0858645.1"/>
    <property type="molecule type" value="Genomic_DNA"/>
</dbReference>
<dbReference type="RefSeq" id="WP_268918004.1">
    <property type="nucleotide sequence ID" value="NZ_JAPTMY010000026.1"/>
</dbReference>
<keyword evidence="3" id="KW-1185">Reference proteome</keyword>
<evidence type="ECO:0000313" key="2">
    <source>
        <dbReference type="EMBL" id="MCZ0858645.1"/>
    </source>
</evidence>
<evidence type="ECO:0000256" key="1">
    <source>
        <dbReference type="ARBA" id="ARBA00023186"/>
    </source>
</evidence>
<proteinExistence type="predicted"/>
<comment type="caution">
    <text evidence="2">The sequence shown here is derived from an EMBL/GenBank/DDBJ whole genome shotgun (WGS) entry which is preliminary data.</text>
</comment>
<evidence type="ECO:0000313" key="3">
    <source>
        <dbReference type="Proteomes" id="UP001072034"/>
    </source>
</evidence>
<organism evidence="2 3">
    <name type="scientific">Actinomyces israelii</name>
    <dbReference type="NCBI Taxonomy" id="1659"/>
    <lineage>
        <taxon>Bacteria</taxon>
        <taxon>Bacillati</taxon>
        <taxon>Actinomycetota</taxon>
        <taxon>Actinomycetes</taxon>
        <taxon>Actinomycetales</taxon>
        <taxon>Actinomycetaceae</taxon>
        <taxon>Actinomyces</taxon>
    </lineage>
</organism>
<dbReference type="PANTHER" id="PTHR34227">
    <property type="entry name" value="CHAPERONE PROTEIN YCDY"/>
    <property type="match status" value="1"/>
</dbReference>
<dbReference type="InterPro" id="IPR036411">
    <property type="entry name" value="TorD-like_sf"/>
</dbReference>
<protein>
    <submittedName>
        <fullName evidence="2">Molecular chaperone TorD family protein</fullName>
    </submittedName>
</protein>